<keyword evidence="9" id="KW-1185">Reference proteome</keyword>
<comment type="caution">
    <text evidence="8">The sequence shown here is derived from an EMBL/GenBank/DDBJ whole genome shotgun (WGS) entry which is preliminary data.</text>
</comment>
<dbReference type="PANTHER" id="PTHR24346:SF92">
    <property type="entry name" value="SNF1-RELATED PROTEIN KINASE 2.6"/>
    <property type="match status" value="1"/>
</dbReference>
<keyword evidence="6" id="KW-0723">Serine/threonine-protein kinase</keyword>
<reference evidence="8 9" key="1">
    <citation type="submission" date="2024-03" db="EMBL/GenBank/DDBJ databases">
        <authorList>
            <person name="Martinez-Hernandez J."/>
        </authorList>
    </citation>
    <scope>NUCLEOTIDE SEQUENCE [LARGE SCALE GENOMIC DNA]</scope>
</reference>
<dbReference type="GO" id="GO:0005524">
    <property type="term" value="F:ATP binding"/>
    <property type="evidence" value="ECO:0007669"/>
    <property type="project" value="UniProtKB-UniRule"/>
</dbReference>
<dbReference type="PANTHER" id="PTHR24346">
    <property type="entry name" value="MAP/MICROTUBULE AFFINITY-REGULATING KINASE"/>
    <property type="match status" value="1"/>
</dbReference>
<keyword evidence="4 5" id="KW-0067">ATP-binding</keyword>
<evidence type="ECO:0000256" key="1">
    <source>
        <dbReference type="ARBA" id="ARBA00022679"/>
    </source>
</evidence>
<evidence type="ECO:0000256" key="6">
    <source>
        <dbReference type="RuleBase" id="RU000304"/>
    </source>
</evidence>
<dbReference type="Gene3D" id="1.10.510.10">
    <property type="entry name" value="Transferase(Phosphotransferase) domain 1"/>
    <property type="match status" value="1"/>
</dbReference>
<dbReference type="GO" id="GO:0004674">
    <property type="term" value="F:protein serine/threonine kinase activity"/>
    <property type="evidence" value="ECO:0007669"/>
    <property type="project" value="UniProtKB-KW"/>
</dbReference>
<dbReference type="GO" id="GO:0035556">
    <property type="term" value="P:intracellular signal transduction"/>
    <property type="evidence" value="ECO:0007669"/>
    <property type="project" value="TreeGrafter"/>
</dbReference>
<feature type="binding site" evidence="5">
    <location>
        <position position="34"/>
    </location>
    <ligand>
        <name>ATP</name>
        <dbReference type="ChEBI" id="CHEBI:30616"/>
    </ligand>
</feature>
<dbReference type="PROSITE" id="PS00107">
    <property type="entry name" value="PROTEIN_KINASE_ATP"/>
    <property type="match status" value="1"/>
</dbReference>
<evidence type="ECO:0000256" key="4">
    <source>
        <dbReference type="ARBA" id="ARBA00022840"/>
    </source>
</evidence>
<dbReference type="InterPro" id="IPR008271">
    <property type="entry name" value="Ser/Thr_kinase_AS"/>
</dbReference>
<protein>
    <recommendedName>
        <fullName evidence="7">Protein kinase domain-containing protein</fullName>
    </recommendedName>
</protein>
<feature type="domain" description="Protein kinase" evidence="7">
    <location>
        <begin position="5"/>
        <end position="261"/>
    </location>
</feature>
<dbReference type="InterPro" id="IPR000719">
    <property type="entry name" value="Prot_kinase_dom"/>
</dbReference>
<evidence type="ECO:0000256" key="5">
    <source>
        <dbReference type="PROSITE-ProRule" id="PRU10141"/>
    </source>
</evidence>
<keyword evidence="1" id="KW-0808">Transferase</keyword>
<sequence>MEERYEIIREIGYGNFAVTKLAKDNNTGDLVAIKFIRRGEKIDKNVQREIINQRSLRHQNIIMFKEVFLTPTHLALVLEYAAGGELFDRICNHGPLTEDLARFFFQQLISGVGYCHSMQICHRDLKVENILLDGNSVPLLKICDFGFSKSNVLHSRPKSTVGTPTYVAPEVFLRQEYDGKAADVWSCGVILYTMLVGAYPFEDPEYPKNIKRMVQRIMNVQFSIPKGVHLSTECKNLLSLIFVADPVKRITISGIKQHPWFVKILHKQIIEANSKAYGATKKYLPSQSVGEIMRIIQEAKTPFKAVTESYDAQDGEENDVISKQLYETCAMEA</sequence>
<name>A0AAV1YFM3_LUPLU</name>
<gene>
    <name evidence="8" type="ORF">LLUT_LOCUS32780</name>
</gene>
<dbReference type="EMBL" id="CAXHTB010000023">
    <property type="protein sequence ID" value="CAL0331720.1"/>
    <property type="molecule type" value="Genomic_DNA"/>
</dbReference>
<keyword evidence="2 5" id="KW-0547">Nucleotide-binding</keyword>
<proteinExistence type="inferred from homology"/>
<evidence type="ECO:0000256" key="2">
    <source>
        <dbReference type="ARBA" id="ARBA00022741"/>
    </source>
</evidence>
<dbReference type="InterPro" id="IPR011009">
    <property type="entry name" value="Kinase-like_dom_sf"/>
</dbReference>
<dbReference type="SMART" id="SM00220">
    <property type="entry name" value="S_TKc"/>
    <property type="match status" value="1"/>
</dbReference>
<dbReference type="Pfam" id="PF00069">
    <property type="entry name" value="Pkinase"/>
    <property type="match status" value="1"/>
</dbReference>
<dbReference type="InterPro" id="IPR017441">
    <property type="entry name" value="Protein_kinase_ATP_BS"/>
</dbReference>
<dbReference type="GO" id="GO:0005737">
    <property type="term" value="C:cytoplasm"/>
    <property type="evidence" value="ECO:0007669"/>
    <property type="project" value="TreeGrafter"/>
</dbReference>
<dbReference type="PROSITE" id="PS50011">
    <property type="entry name" value="PROTEIN_KINASE_DOM"/>
    <property type="match status" value="1"/>
</dbReference>
<evidence type="ECO:0000313" key="9">
    <source>
        <dbReference type="Proteomes" id="UP001497480"/>
    </source>
</evidence>
<dbReference type="Proteomes" id="UP001497480">
    <property type="component" value="Unassembled WGS sequence"/>
</dbReference>
<dbReference type="SUPFAM" id="SSF56112">
    <property type="entry name" value="Protein kinase-like (PK-like)"/>
    <property type="match status" value="1"/>
</dbReference>
<dbReference type="AlphaFoldDB" id="A0AAV1YFM3"/>
<evidence type="ECO:0000313" key="8">
    <source>
        <dbReference type="EMBL" id="CAL0331720.1"/>
    </source>
</evidence>
<accession>A0AAV1YFM3</accession>
<dbReference type="PROSITE" id="PS00108">
    <property type="entry name" value="PROTEIN_KINASE_ST"/>
    <property type="match status" value="1"/>
</dbReference>
<dbReference type="Gene3D" id="3.30.200.20">
    <property type="entry name" value="Phosphorylase Kinase, domain 1"/>
    <property type="match status" value="1"/>
</dbReference>
<comment type="similarity">
    <text evidence="6">Belongs to the protein kinase superfamily.</text>
</comment>
<organism evidence="8 9">
    <name type="scientific">Lupinus luteus</name>
    <name type="common">European yellow lupine</name>
    <dbReference type="NCBI Taxonomy" id="3873"/>
    <lineage>
        <taxon>Eukaryota</taxon>
        <taxon>Viridiplantae</taxon>
        <taxon>Streptophyta</taxon>
        <taxon>Embryophyta</taxon>
        <taxon>Tracheophyta</taxon>
        <taxon>Spermatophyta</taxon>
        <taxon>Magnoliopsida</taxon>
        <taxon>eudicotyledons</taxon>
        <taxon>Gunneridae</taxon>
        <taxon>Pentapetalae</taxon>
        <taxon>rosids</taxon>
        <taxon>fabids</taxon>
        <taxon>Fabales</taxon>
        <taxon>Fabaceae</taxon>
        <taxon>Papilionoideae</taxon>
        <taxon>50 kb inversion clade</taxon>
        <taxon>genistoids sensu lato</taxon>
        <taxon>core genistoids</taxon>
        <taxon>Genisteae</taxon>
        <taxon>Lupinus</taxon>
    </lineage>
</organism>
<dbReference type="FunFam" id="1.10.510.10:FF:000132">
    <property type="entry name" value="Serine/threonine-protein kinase SRK2A"/>
    <property type="match status" value="1"/>
</dbReference>
<evidence type="ECO:0000256" key="3">
    <source>
        <dbReference type="ARBA" id="ARBA00022777"/>
    </source>
</evidence>
<evidence type="ECO:0000259" key="7">
    <source>
        <dbReference type="PROSITE" id="PS50011"/>
    </source>
</evidence>
<keyword evidence="3" id="KW-0418">Kinase</keyword>